<name>A0A9U8E8V9_BIOGL</name>
<protein>
    <submittedName>
        <fullName evidence="2">Uncharacterized protein LOC106063039</fullName>
    </submittedName>
</protein>
<keyword evidence="1" id="KW-1185">Reference proteome</keyword>
<organism evidence="1 2">
    <name type="scientific">Biomphalaria glabrata</name>
    <name type="common">Bloodfluke planorb</name>
    <name type="synonym">Freshwater snail</name>
    <dbReference type="NCBI Taxonomy" id="6526"/>
    <lineage>
        <taxon>Eukaryota</taxon>
        <taxon>Metazoa</taxon>
        <taxon>Spiralia</taxon>
        <taxon>Lophotrochozoa</taxon>
        <taxon>Mollusca</taxon>
        <taxon>Gastropoda</taxon>
        <taxon>Heterobranchia</taxon>
        <taxon>Euthyneura</taxon>
        <taxon>Panpulmonata</taxon>
        <taxon>Hygrophila</taxon>
        <taxon>Lymnaeoidea</taxon>
        <taxon>Planorbidae</taxon>
        <taxon>Biomphalaria</taxon>
    </lineage>
</organism>
<accession>A0A9U8E8V9</accession>
<dbReference type="OrthoDB" id="6512497at2759"/>
<sequence length="336" mass="38896">MLDIRTSLNDYNRREINNLSRTLENVGLTEAEAHDWIGKDESLFHRQFVSLYDVNGQLKIHPLALFALNKKEKNDIEEITKKINNGDLSISLSVKNNPAILKKYEIQLDRQIIFKENKLSELFGKNLRDVKINGKAIFANIKPFEIKRMYDLFMNNSKIKNYVQVMEKFAQLNKVENVSDFCACGEYIYRELSKSIKEATKSSQCQADIQLKEKETLNEFICENTVRDMFKDRFTTVVDNCIHLMTTKGLHFSSPMTYANHYVKHAVETCCPETATEETYLRLANKHVSEGQADVTLTQDGTFLKHKYQHDNKLVILVEDVNTGKKNIATFFKTKN</sequence>
<evidence type="ECO:0000313" key="2">
    <source>
        <dbReference type="RefSeq" id="XP_013076800.2"/>
    </source>
</evidence>
<proteinExistence type="predicted"/>
<dbReference type="RefSeq" id="XP_013076800.2">
    <property type="nucleotide sequence ID" value="XM_013221346.2"/>
</dbReference>
<evidence type="ECO:0000313" key="1">
    <source>
        <dbReference type="Proteomes" id="UP001165740"/>
    </source>
</evidence>
<dbReference type="OMA" id="NEFICEN"/>
<dbReference type="GeneID" id="106063039"/>
<reference evidence="2" key="1">
    <citation type="submission" date="2025-08" db="UniProtKB">
        <authorList>
            <consortium name="RefSeq"/>
        </authorList>
    </citation>
    <scope>IDENTIFICATION</scope>
</reference>
<dbReference type="AlphaFoldDB" id="A0A9U8E8V9"/>
<gene>
    <name evidence="2" type="primary">LOC106063039</name>
</gene>
<dbReference type="Proteomes" id="UP001165740">
    <property type="component" value="Chromosome 5"/>
</dbReference>
<dbReference type="KEGG" id="bgt:106063039"/>